<comment type="caution">
    <text evidence="1">The sequence shown here is derived from an EMBL/GenBank/DDBJ whole genome shotgun (WGS) entry which is preliminary data.</text>
</comment>
<dbReference type="PANTHER" id="PTHR47027:SF29">
    <property type="entry name" value="C2H2-TYPE DOMAIN-CONTAINING PROTEIN"/>
    <property type="match status" value="1"/>
</dbReference>
<keyword evidence="2" id="KW-1185">Reference proteome</keyword>
<dbReference type="Proteomes" id="UP001153954">
    <property type="component" value="Unassembled WGS sequence"/>
</dbReference>
<protein>
    <submittedName>
        <fullName evidence="1">Uncharacterized protein</fullName>
    </submittedName>
</protein>
<name>A0AAU9V4X2_EUPED</name>
<dbReference type="AlphaFoldDB" id="A0AAU9V4X2"/>
<proteinExistence type="predicted"/>
<evidence type="ECO:0000313" key="1">
    <source>
        <dbReference type="EMBL" id="CAH2105287.1"/>
    </source>
</evidence>
<gene>
    <name evidence="1" type="ORF">EEDITHA_LOCUS19567</name>
</gene>
<sequence>MLKGSPVLSKFITEYVNEYMYLGQLITTIKISTKEIETRIENAWKPYWSFKEIMKDPKMSAIVKGKLFNTCILPILTYGCQIWALTKAHVSKLRTCQRNMEGSMLGKRKLDKTPHANIRQNYSNPRCNA</sequence>
<evidence type="ECO:0000313" key="2">
    <source>
        <dbReference type="Proteomes" id="UP001153954"/>
    </source>
</evidence>
<dbReference type="PANTHER" id="PTHR47027">
    <property type="entry name" value="REVERSE TRANSCRIPTASE DOMAIN-CONTAINING PROTEIN"/>
    <property type="match status" value="1"/>
</dbReference>
<organism evidence="1 2">
    <name type="scientific">Euphydryas editha</name>
    <name type="common">Edith's checkerspot</name>
    <dbReference type="NCBI Taxonomy" id="104508"/>
    <lineage>
        <taxon>Eukaryota</taxon>
        <taxon>Metazoa</taxon>
        <taxon>Ecdysozoa</taxon>
        <taxon>Arthropoda</taxon>
        <taxon>Hexapoda</taxon>
        <taxon>Insecta</taxon>
        <taxon>Pterygota</taxon>
        <taxon>Neoptera</taxon>
        <taxon>Endopterygota</taxon>
        <taxon>Lepidoptera</taxon>
        <taxon>Glossata</taxon>
        <taxon>Ditrysia</taxon>
        <taxon>Papilionoidea</taxon>
        <taxon>Nymphalidae</taxon>
        <taxon>Nymphalinae</taxon>
        <taxon>Euphydryas</taxon>
    </lineage>
</organism>
<reference evidence="1" key="1">
    <citation type="submission" date="2022-03" db="EMBL/GenBank/DDBJ databases">
        <authorList>
            <person name="Tunstrom K."/>
        </authorList>
    </citation>
    <scope>NUCLEOTIDE SEQUENCE</scope>
</reference>
<dbReference type="EMBL" id="CAKOGL010000028">
    <property type="protein sequence ID" value="CAH2105287.1"/>
    <property type="molecule type" value="Genomic_DNA"/>
</dbReference>
<accession>A0AAU9V4X2</accession>